<name>A0AA39NZR9_9AGAR</name>
<dbReference type="Proteomes" id="UP001175227">
    <property type="component" value="Unassembled WGS sequence"/>
</dbReference>
<dbReference type="EMBL" id="JAUEPR010000025">
    <property type="protein sequence ID" value="KAK0474901.1"/>
    <property type="molecule type" value="Genomic_DNA"/>
</dbReference>
<proteinExistence type="predicted"/>
<gene>
    <name evidence="2" type="ORF">IW261DRAFT_532605</name>
</gene>
<evidence type="ECO:0000313" key="3">
    <source>
        <dbReference type="Proteomes" id="UP001175227"/>
    </source>
</evidence>
<keyword evidence="3" id="KW-1185">Reference proteome</keyword>
<sequence length="255" mass="27769">MSSATIPSRGQCIHPINNIQQGCRCSWFAPTLLDQYICGACGHGIHAHVDYVSMMVHHHPATQCAAYVQRSPLTQRCTCGTWLSDHDEAIDNLYLSTDPGDVLDDTPDNDNLSSSATGFQSNESINHAYTPSFMYASSTNFNTADGPGPTPARISSPFLSPYAFGHSGGAMGSIPLSSSSTYSTPSIIQSHTTQTQTQGYSSNDYLQVQYPDRLINSSYAQRQPDGCATDESCEHQHYSLNVMHGMPKPWSGQYN</sequence>
<dbReference type="AlphaFoldDB" id="A0AA39NZR9"/>
<comment type="caution">
    <text evidence="2">The sequence shown here is derived from an EMBL/GenBank/DDBJ whole genome shotgun (WGS) entry which is preliminary data.</text>
</comment>
<protein>
    <submittedName>
        <fullName evidence="2">Uncharacterized protein</fullName>
    </submittedName>
</protein>
<organism evidence="2 3">
    <name type="scientific">Armillaria novae-zelandiae</name>
    <dbReference type="NCBI Taxonomy" id="153914"/>
    <lineage>
        <taxon>Eukaryota</taxon>
        <taxon>Fungi</taxon>
        <taxon>Dikarya</taxon>
        <taxon>Basidiomycota</taxon>
        <taxon>Agaricomycotina</taxon>
        <taxon>Agaricomycetes</taxon>
        <taxon>Agaricomycetidae</taxon>
        <taxon>Agaricales</taxon>
        <taxon>Marasmiineae</taxon>
        <taxon>Physalacriaceae</taxon>
        <taxon>Armillaria</taxon>
    </lineage>
</organism>
<evidence type="ECO:0000313" key="2">
    <source>
        <dbReference type="EMBL" id="KAK0474901.1"/>
    </source>
</evidence>
<accession>A0AA39NZR9</accession>
<feature type="region of interest" description="Disordered" evidence="1">
    <location>
        <begin position="182"/>
        <end position="202"/>
    </location>
</feature>
<evidence type="ECO:0000256" key="1">
    <source>
        <dbReference type="SAM" id="MobiDB-lite"/>
    </source>
</evidence>
<reference evidence="2" key="1">
    <citation type="submission" date="2023-06" db="EMBL/GenBank/DDBJ databases">
        <authorList>
            <consortium name="Lawrence Berkeley National Laboratory"/>
            <person name="Ahrendt S."/>
            <person name="Sahu N."/>
            <person name="Indic B."/>
            <person name="Wong-Bajracharya J."/>
            <person name="Merenyi Z."/>
            <person name="Ke H.-M."/>
            <person name="Monk M."/>
            <person name="Kocsube S."/>
            <person name="Drula E."/>
            <person name="Lipzen A."/>
            <person name="Balint B."/>
            <person name="Henrissat B."/>
            <person name="Andreopoulos B."/>
            <person name="Martin F.M."/>
            <person name="Harder C.B."/>
            <person name="Rigling D."/>
            <person name="Ford K.L."/>
            <person name="Foster G.D."/>
            <person name="Pangilinan J."/>
            <person name="Papanicolaou A."/>
            <person name="Barry K."/>
            <person name="LaButti K."/>
            <person name="Viragh M."/>
            <person name="Koriabine M."/>
            <person name="Yan M."/>
            <person name="Riley R."/>
            <person name="Champramary S."/>
            <person name="Plett K.L."/>
            <person name="Tsai I.J."/>
            <person name="Slot J."/>
            <person name="Sipos G."/>
            <person name="Plett J."/>
            <person name="Nagy L.G."/>
            <person name="Grigoriev I.V."/>
        </authorList>
    </citation>
    <scope>NUCLEOTIDE SEQUENCE</scope>
    <source>
        <strain evidence="2">ICMP 16352</strain>
    </source>
</reference>